<sequence length="147" mass="15803">MVSRLSGLAIDAGLLAIASSLAVSGVPAVWSALAGEPPGWLKAASAVVAAALPVVYFTGCWWMTGQTLGSLLFGTVVRRTDGRHVGLCRALLRALVGLAIPVLWLVGLLGVLTDDRRRAWHDRLFGTVVRYVDRPPEQGRALSYRRR</sequence>
<organism evidence="8 9">
    <name type="scientific">Catellatospora methionotrophica</name>
    <dbReference type="NCBI Taxonomy" id="121620"/>
    <lineage>
        <taxon>Bacteria</taxon>
        <taxon>Bacillati</taxon>
        <taxon>Actinomycetota</taxon>
        <taxon>Actinomycetes</taxon>
        <taxon>Micromonosporales</taxon>
        <taxon>Micromonosporaceae</taxon>
        <taxon>Catellatospora</taxon>
    </lineage>
</organism>
<protein>
    <recommendedName>
        <fullName evidence="7">RDD domain-containing protein</fullName>
    </recommendedName>
</protein>
<dbReference type="InterPro" id="IPR010432">
    <property type="entry name" value="RDD"/>
</dbReference>
<keyword evidence="9" id="KW-1185">Reference proteome</keyword>
<gene>
    <name evidence="8" type="ORF">Cme02nite_56600</name>
</gene>
<name>A0A8J3PIE1_9ACTN</name>
<evidence type="ECO:0000256" key="3">
    <source>
        <dbReference type="ARBA" id="ARBA00022692"/>
    </source>
</evidence>
<proteinExistence type="predicted"/>
<keyword evidence="5 6" id="KW-0472">Membrane</keyword>
<evidence type="ECO:0000259" key="7">
    <source>
        <dbReference type="Pfam" id="PF06271"/>
    </source>
</evidence>
<feature type="transmembrane region" description="Helical" evidence="6">
    <location>
        <begin position="44"/>
        <end position="69"/>
    </location>
</feature>
<comment type="subcellular location">
    <subcellularLocation>
        <location evidence="1">Cell membrane</location>
        <topology evidence="1">Multi-pass membrane protein</topology>
    </subcellularLocation>
</comment>
<dbReference type="GO" id="GO:0005886">
    <property type="term" value="C:plasma membrane"/>
    <property type="evidence" value="ECO:0007669"/>
    <property type="project" value="UniProtKB-SubCell"/>
</dbReference>
<evidence type="ECO:0000256" key="6">
    <source>
        <dbReference type="SAM" id="Phobius"/>
    </source>
</evidence>
<dbReference type="EMBL" id="BONJ01000030">
    <property type="protein sequence ID" value="GIG17328.1"/>
    <property type="molecule type" value="Genomic_DNA"/>
</dbReference>
<evidence type="ECO:0000256" key="2">
    <source>
        <dbReference type="ARBA" id="ARBA00022475"/>
    </source>
</evidence>
<dbReference type="RefSeq" id="WP_166381005.1">
    <property type="nucleotide sequence ID" value="NZ_BAAATT010000030.1"/>
</dbReference>
<evidence type="ECO:0000313" key="8">
    <source>
        <dbReference type="EMBL" id="GIG17328.1"/>
    </source>
</evidence>
<dbReference type="Pfam" id="PF06271">
    <property type="entry name" value="RDD"/>
    <property type="match status" value="1"/>
</dbReference>
<keyword evidence="3 6" id="KW-0812">Transmembrane</keyword>
<accession>A0A8J3PIE1</accession>
<feature type="transmembrane region" description="Helical" evidence="6">
    <location>
        <begin position="90"/>
        <end position="112"/>
    </location>
</feature>
<evidence type="ECO:0000256" key="5">
    <source>
        <dbReference type="ARBA" id="ARBA00023136"/>
    </source>
</evidence>
<dbReference type="Proteomes" id="UP000660339">
    <property type="component" value="Unassembled WGS sequence"/>
</dbReference>
<evidence type="ECO:0000256" key="1">
    <source>
        <dbReference type="ARBA" id="ARBA00004651"/>
    </source>
</evidence>
<dbReference type="PANTHER" id="PTHR36115">
    <property type="entry name" value="PROLINE-RICH ANTIGEN HOMOLOG-RELATED"/>
    <property type="match status" value="1"/>
</dbReference>
<keyword evidence="4 6" id="KW-1133">Transmembrane helix</keyword>
<dbReference type="InterPro" id="IPR051791">
    <property type="entry name" value="Pra-immunoreactive"/>
</dbReference>
<keyword evidence="2" id="KW-1003">Cell membrane</keyword>
<evidence type="ECO:0000256" key="4">
    <source>
        <dbReference type="ARBA" id="ARBA00022989"/>
    </source>
</evidence>
<evidence type="ECO:0000313" key="9">
    <source>
        <dbReference type="Proteomes" id="UP000660339"/>
    </source>
</evidence>
<feature type="domain" description="RDD" evidence="7">
    <location>
        <begin position="2"/>
        <end position="125"/>
    </location>
</feature>
<comment type="caution">
    <text evidence="8">The sequence shown here is derived from an EMBL/GenBank/DDBJ whole genome shotgun (WGS) entry which is preliminary data.</text>
</comment>
<reference evidence="8" key="1">
    <citation type="submission" date="2021-01" db="EMBL/GenBank/DDBJ databases">
        <title>Whole genome shotgun sequence of Catellatospora methionotrophica NBRC 14553.</title>
        <authorList>
            <person name="Komaki H."/>
            <person name="Tamura T."/>
        </authorList>
    </citation>
    <scope>NUCLEOTIDE SEQUENCE</scope>
    <source>
        <strain evidence="8">NBRC 14553</strain>
    </source>
</reference>
<dbReference type="AlphaFoldDB" id="A0A8J3PIE1"/>